<feature type="compositionally biased region" description="Low complexity" evidence="1">
    <location>
        <begin position="492"/>
        <end position="509"/>
    </location>
</feature>
<feature type="region of interest" description="Disordered" evidence="1">
    <location>
        <begin position="1"/>
        <end position="54"/>
    </location>
</feature>
<dbReference type="Proteomes" id="UP000658997">
    <property type="component" value="Unassembled WGS sequence"/>
</dbReference>
<reference evidence="2" key="2">
    <citation type="submission" date="2016-04" db="EMBL/GenBank/DDBJ databases">
        <authorList>
            <person name="Evans L.H."/>
            <person name="Alamgir A."/>
            <person name="Owens N."/>
            <person name="Weber N.D."/>
            <person name="Virtaneva K."/>
            <person name="Barbian K."/>
            <person name="Babar A."/>
            <person name="Rosenke K."/>
        </authorList>
    </citation>
    <scope>NUCLEOTIDE SEQUENCE</scope>
    <source>
        <strain evidence="2">UB2112</strain>
    </source>
</reference>
<evidence type="ECO:0000313" key="3">
    <source>
        <dbReference type="EMBL" id="SYW76338.1"/>
    </source>
</evidence>
<evidence type="ECO:0000313" key="2">
    <source>
        <dbReference type="EMBL" id="SAM60687.1"/>
    </source>
</evidence>
<proteinExistence type="predicted"/>
<accession>A0A1K0GZ05</accession>
<evidence type="ECO:0000256" key="1">
    <source>
        <dbReference type="SAM" id="MobiDB-lite"/>
    </source>
</evidence>
<dbReference type="OrthoDB" id="2409325at2759"/>
<dbReference type="AlphaFoldDB" id="A0A1K0GZ05"/>
<organism evidence="2 4">
    <name type="scientific">Ustilago bromivora</name>
    <dbReference type="NCBI Taxonomy" id="307758"/>
    <lineage>
        <taxon>Eukaryota</taxon>
        <taxon>Fungi</taxon>
        <taxon>Dikarya</taxon>
        <taxon>Basidiomycota</taxon>
        <taxon>Ustilaginomycotina</taxon>
        <taxon>Ustilaginomycetes</taxon>
        <taxon>Ustilaginales</taxon>
        <taxon>Ustilaginaceae</taxon>
        <taxon>Ustilago</taxon>
    </lineage>
</organism>
<evidence type="ECO:0000313" key="4">
    <source>
        <dbReference type="Proteomes" id="UP000179920"/>
    </source>
</evidence>
<sequence>MTNRTIPGSGASDKPTPRRTIPGAPSPAPSKSAKKGKATTKDTPSTNTPPNAVQVPDATSAALICQAPTTPAQVANALKVTPSDLAEQAETQAAIAAVNAITTPSSNTAPASTPAQKVICDRIDQLSSKSKNATTTVAIDELKSLLSKVQQAESDSVHAKQGGEQKRKLVLLLQFLHLFNLFFPQQGGEGGGEMASFAPKAMPPALQMCTGQEVAALGKLFDSLANGPLQGGGGDALEVLDNIEKASDEEVLQGVSFATVREMVLKLTAPPTPARQSERDGLSAPQDAFFKVAGGGNSSSSPGGDAVSFIQESELEPEGGRPESAPPAGTSASKKGEQGGKGVILGDSGKKSDGGAASAVKEPINTTEVKTAAAEPKLNWAAMAEEDDDDLGEAPVFEPISTTSSATETEPATKPAASNAGAEGTLASPKPKKKQAAGSGGGKSGGGGKAANGNADDKGAKQVQPAPPTPKAPKVDQDGFILQESKRTKYLQSKQQQQQQQRGGNARARGGAKRGAGSGAGKPNPSAAAIQ</sequence>
<gene>
    <name evidence="3" type="ORF">UBRO2_01409</name>
    <name evidence="2" type="ORF">UBRO_00937</name>
</gene>
<feature type="compositionally biased region" description="Gly residues" evidence="1">
    <location>
        <begin position="438"/>
        <end position="450"/>
    </location>
</feature>
<dbReference type="EMBL" id="LT558117">
    <property type="protein sequence ID" value="SAM60687.1"/>
    <property type="molecule type" value="Genomic_DNA"/>
</dbReference>
<protein>
    <submittedName>
        <fullName evidence="2">Uncharacterized protein</fullName>
    </submittedName>
</protein>
<keyword evidence="5" id="KW-1185">Reference proteome</keyword>
<reference evidence="3" key="3">
    <citation type="submission" date="2018-08" db="EMBL/GenBank/DDBJ databases">
        <authorList>
            <person name="Guldener U."/>
        </authorList>
    </citation>
    <scope>NUCLEOTIDE SEQUENCE</scope>
    <source>
        <strain evidence="3">UB2</strain>
    </source>
</reference>
<reference evidence="4" key="1">
    <citation type="submission" date="2016-04" db="EMBL/GenBank/DDBJ databases">
        <authorList>
            <person name="Guldener U."/>
            <person name="Guldener U."/>
        </authorList>
    </citation>
    <scope>NUCLEOTIDE SEQUENCE [LARGE SCALE GENOMIC DNA]</scope>
    <source>
        <strain evidence="4">UB2112</strain>
    </source>
</reference>
<dbReference type="Proteomes" id="UP000179920">
    <property type="component" value="Chromosome I"/>
</dbReference>
<dbReference type="EMBL" id="ULHB01000018">
    <property type="protein sequence ID" value="SYW76338.1"/>
    <property type="molecule type" value="Genomic_DNA"/>
</dbReference>
<evidence type="ECO:0000313" key="5">
    <source>
        <dbReference type="Proteomes" id="UP000658997"/>
    </source>
</evidence>
<feature type="compositionally biased region" description="Polar residues" evidence="1">
    <location>
        <begin position="41"/>
        <end position="51"/>
    </location>
</feature>
<name>A0A1K0GZ05_9BASI</name>
<feature type="region of interest" description="Disordered" evidence="1">
    <location>
        <begin position="312"/>
        <end position="531"/>
    </location>
</feature>
<feature type="compositionally biased region" description="Low complexity" evidence="1">
    <location>
        <begin position="398"/>
        <end position="417"/>
    </location>
</feature>